<proteinExistence type="predicted"/>
<dbReference type="PANTHER" id="PTHR35526:SF3">
    <property type="entry name" value="ANTI-SIGMA-F FACTOR RSBW"/>
    <property type="match status" value="1"/>
</dbReference>
<dbReference type="Proteomes" id="UP000199406">
    <property type="component" value="Unassembled WGS sequence"/>
</dbReference>
<dbReference type="InterPro" id="IPR050267">
    <property type="entry name" value="Anti-sigma-factor_SerPK"/>
</dbReference>
<protein>
    <submittedName>
        <fullName evidence="4">Histidine kinase-like ATPase domain-containing protein</fullName>
    </submittedName>
</protein>
<sequence length="327" mass="34756">MSVLGTSGCALSGGREHRHDGLVCDGDEHLVRAAAPFLQAGLEAGEAAVIATTPRAAGALRDAVGSHPLLHVVDRAGAYQGRTPTAITSLRRLTDRYTGDGVPRVRVVGEVDFGATERHWLEWQRYESVVNEALAGRPLWGLCVFDARRLPAPLLDAALATHPALLEPGGAPADNPRFVDPADYLRDLPVPEEPLEATPPRLTALDVREFVGLRHALATELAGTRAHPDAVEDLLLAADEMVSNAVRHGAPPVSLRLWTAEDRIVCTIGDGGPGWDNAFAGYGPAHGDDLSRGGMGLWLARQLCDHVDISGGPGGDGVRVRLTVRLR</sequence>
<gene>
    <name evidence="4" type="ORF">SAMN05660662_0513</name>
</gene>
<evidence type="ECO:0000313" key="4">
    <source>
        <dbReference type="EMBL" id="SDE98032.1"/>
    </source>
</evidence>
<feature type="domain" description="Histidine kinase/HSP90-like ATPase" evidence="2">
    <location>
        <begin position="209"/>
        <end position="321"/>
    </location>
</feature>
<dbReference type="InterPro" id="IPR036890">
    <property type="entry name" value="HATPase_C_sf"/>
</dbReference>
<keyword evidence="5" id="KW-1185">Reference proteome</keyword>
<name>A0A1G7HC50_9ACTN</name>
<dbReference type="EMBL" id="FNBT01000001">
    <property type="protein sequence ID" value="SDE98032.1"/>
    <property type="molecule type" value="Genomic_DNA"/>
</dbReference>
<dbReference type="Gene3D" id="3.30.565.10">
    <property type="entry name" value="Histidine kinase-like ATPase, C-terminal domain"/>
    <property type="match status" value="1"/>
</dbReference>
<evidence type="ECO:0000259" key="2">
    <source>
        <dbReference type="Pfam" id="PF13581"/>
    </source>
</evidence>
<dbReference type="GO" id="GO:0004674">
    <property type="term" value="F:protein serine/threonine kinase activity"/>
    <property type="evidence" value="ECO:0007669"/>
    <property type="project" value="UniProtKB-KW"/>
</dbReference>
<reference evidence="5" key="1">
    <citation type="submission" date="2016-10" db="EMBL/GenBank/DDBJ databases">
        <authorList>
            <person name="Varghese N."/>
            <person name="Submissions S."/>
        </authorList>
    </citation>
    <scope>NUCLEOTIDE SEQUENCE [LARGE SCALE GENOMIC DNA]</scope>
    <source>
        <strain evidence="5">DSM 44268</strain>
    </source>
</reference>
<organism evidence="4 5">
    <name type="scientific">Blastococcus aurantiacus</name>
    <dbReference type="NCBI Taxonomy" id="1550231"/>
    <lineage>
        <taxon>Bacteria</taxon>
        <taxon>Bacillati</taxon>
        <taxon>Actinomycetota</taxon>
        <taxon>Actinomycetes</taxon>
        <taxon>Geodermatophilales</taxon>
        <taxon>Geodermatophilaceae</taxon>
        <taxon>Blastococcus</taxon>
    </lineage>
</organism>
<dbReference type="Pfam" id="PF13581">
    <property type="entry name" value="HATPase_c_2"/>
    <property type="match status" value="1"/>
</dbReference>
<dbReference type="InterPro" id="IPR025847">
    <property type="entry name" value="MEDS_domain"/>
</dbReference>
<dbReference type="InterPro" id="IPR047718">
    <property type="entry name" value="RsbA-like_anti_sig"/>
</dbReference>
<dbReference type="Pfam" id="PF14417">
    <property type="entry name" value="MEDS"/>
    <property type="match status" value="1"/>
</dbReference>
<dbReference type="InterPro" id="IPR003594">
    <property type="entry name" value="HATPase_dom"/>
</dbReference>
<dbReference type="NCBIfam" id="NF041045">
    <property type="entry name" value="RsbA_anti_sig"/>
    <property type="match status" value="1"/>
</dbReference>
<keyword evidence="4" id="KW-0808">Transferase</keyword>
<feature type="domain" description="MEDS" evidence="3">
    <location>
        <begin position="18"/>
        <end position="163"/>
    </location>
</feature>
<dbReference type="RefSeq" id="WP_255362129.1">
    <property type="nucleotide sequence ID" value="NZ_FNBT01000001.1"/>
</dbReference>
<evidence type="ECO:0000313" key="5">
    <source>
        <dbReference type="Proteomes" id="UP000199406"/>
    </source>
</evidence>
<accession>A0A1G7HC50</accession>
<dbReference type="STRING" id="1550231.SAMN05660662_0513"/>
<dbReference type="SUPFAM" id="SSF55874">
    <property type="entry name" value="ATPase domain of HSP90 chaperone/DNA topoisomerase II/histidine kinase"/>
    <property type="match status" value="1"/>
</dbReference>
<dbReference type="AlphaFoldDB" id="A0A1G7HC50"/>
<dbReference type="CDD" id="cd16936">
    <property type="entry name" value="HATPase_RsbW-like"/>
    <property type="match status" value="1"/>
</dbReference>
<evidence type="ECO:0000259" key="3">
    <source>
        <dbReference type="Pfam" id="PF14417"/>
    </source>
</evidence>
<keyword evidence="4" id="KW-0418">Kinase</keyword>
<keyword evidence="1" id="KW-0723">Serine/threonine-protein kinase</keyword>
<evidence type="ECO:0000256" key="1">
    <source>
        <dbReference type="ARBA" id="ARBA00022527"/>
    </source>
</evidence>
<dbReference type="PANTHER" id="PTHR35526">
    <property type="entry name" value="ANTI-SIGMA-F FACTOR RSBW-RELATED"/>
    <property type="match status" value="1"/>
</dbReference>